<dbReference type="Pfam" id="PF13541">
    <property type="entry name" value="ChlI"/>
    <property type="match status" value="1"/>
</dbReference>
<dbReference type="GO" id="GO:0003677">
    <property type="term" value="F:DNA binding"/>
    <property type="evidence" value="ECO:0007669"/>
    <property type="project" value="InterPro"/>
</dbReference>
<evidence type="ECO:0000259" key="5">
    <source>
        <dbReference type="PROSITE" id="PS50051"/>
    </source>
</evidence>
<organism evidence="6 7">
    <name type="scientific">Motilibacter rhizosphaerae</name>
    <dbReference type="NCBI Taxonomy" id="598652"/>
    <lineage>
        <taxon>Bacteria</taxon>
        <taxon>Bacillati</taxon>
        <taxon>Actinomycetota</taxon>
        <taxon>Actinomycetes</taxon>
        <taxon>Motilibacterales</taxon>
        <taxon>Motilibacteraceae</taxon>
        <taxon>Motilibacter</taxon>
    </lineage>
</organism>
<dbReference type="NCBIfam" id="TIGR00368">
    <property type="entry name" value="YifB family Mg chelatase-like AAA ATPase"/>
    <property type="match status" value="1"/>
</dbReference>
<dbReference type="EMBL" id="SGXD01000003">
    <property type="protein sequence ID" value="RZS86980.1"/>
    <property type="molecule type" value="Genomic_DNA"/>
</dbReference>
<dbReference type="InterPro" id="IPR003593">
    <property type="entry name" value="AAA+_ATPase"/>
</dbReference>
<dbReference type="PANTHER" id="PTHR32039:SF7">
    <property type="entry name" value="COMPETENCE PROTEIN COMM"/>
    <property type="match status" value="1"/>
</dbReference>
<dbReference type="Gene3D" id="3.30.230.10">
    <property type="match status" value="1"/>
</dbReference>
<dbReference type="Gene3D" id="3.40.50.300">
    <property type="entry name" value="P-loop containing nucleotide triphosphate hydrolases"/>
    <property type="match status" value="1"/>
</dbReference>
<comment type="caution">
    <text evidence="6">The sequence shown here is derived from an EMBL/GenBank/DDBJ whole genome shotgun (WGS) entry which is preliminary data.</text>
</comment>
<proteinExistence type="inferred from homology"/>
<dbReference type="GO" id="GO:0005524">
    <property type="term" value="F:ATP binding"/>
    <property type="evidence" value="ECO:0007669"/>
    <property type="project" value="UniProtKB-KW"/>
</dbReference>
<evidence type="ECO:0000313" key="7">
    <source>
        <dbReference type="Proteomes" id="UP000293638"/>
    </source>
</evidence>
<dbReference type="InterPro" id="IPR000523">
    <property type="entry name" value="Mg_chelatse_chII-like_cat_dom"/>
</dbReference>
<name>A0A4Q7NQV1_9ACTN</name>
<dbReference type="InterPro" id="IPR004482">
    <property type="entry name" value="Mg_chelat-rel"/>
</dbReference>
<dbReference type="InterPro" id="IPR014721">
    <property type="entry name" value="Ribsml_uS5_D2-typ_fold_subgr"/>
</dbReference>
<dbReference type="InterPro" id="IPR045006">
    <property type="entry name" value="CHLI-like"/>
</dbReference>
<dbReference type="PROSITE" id="PS50051">
    <property type="entry name" value="MCM_2"/>
    <property type="match status" value="1"/>
</dbReference>
<dbReference type="AlphaFoldDB" id="A0A4Q7NQV1"/>
<keyword evidence="3" id="KW-0067">ATP-binding</keyword>
<dbReference type="Pfam" id="PF01078">
    <property type="entry name" value="Mg_chelatase"/>
    <property type="match status" value="1"/>
</dbReference>
<protein>
    <submittedName>
        <fullName evidence="6">Magnesium chelatase family protein</fullName>
    </submittedName>
</protein>
<dbReference type="InterPro" id="IPR027417">
    <property type="entry name" value="P-loop_NTPase"/>
</dbReference>
<dbReference type="InterPro" id="IPR020568">
    <property type="entry name" value="Ribosomal_Su5_D2-typ_SF"/>
</dbReference>
<gene>
    <name evidence="6" type="ORF">EV189_2399</name>
</gene>
<evidence type="ECO:0000256" key="1">
    <source>
        <dbReference type="ARBA" id="ARBA00006354"/>
    </source>
</evidence>
<dbReference type="Pfam" id="PF13335">
    <property type="entry name" value="Mg_chelatase_C"/>
    <property type="match status" value="1"/>
</dbReference>
<evidence type="ECO:0000256" key="3">
    <source>
        <dbReference type="ARBA" id="ARBA00022840"/>
    </source>
</evidence>
<dbReference type="PANTHER" id="PTHR32039">
    <property type="entry name" value="MAGNESIUM-CHELATASE SUBUNIT CHLI"/>
    <property type="match status" value="1"/>
</dbReference>
<dbReference type="InterPro" id="IPR025158">
    <property type="entry name" value="Mg_chelat-rel_C"/>
</dbReference>
<dbReference type="Proteomes" id="UP000293638">
    <property type="component" value="Unassembled WGS sequence"/>
</dbReference>
<feature type="domain" description="MCM C-terminal AAA(+) ATPase" evidence="5">
    <location>
        <begin position="302"/>
        <end position="397"/>
    </location>
</feature>
<dbReference type="SUPFAM" id="SSF52540">
    <property type="entry name" value="P-loop containing nucleoside triphosphate hydrolases"/>
    <property type="match status" value="1"/>
</dbReference>
<accession>A0A4Q7NQV1</accession>
<reference evidence="6 7" key="1">
    <citation type="submission" date="2019-02" db="EMBL/GenBank/DDBJ databases">
        <title>Genomic Encyclopedia of Type Strains, Phase IV (KMG-IV): sequencing the most valuable type-strain genomes for metagenomic binning, comparative biology and taxonomic classification.</title>
        <authorList>
            <person name="Goeker M."/>
        </authorList>
    </citation>
    <scope>NUCLEOTIDE SEQUENCE [LARGE SCALE GENOMIC DNA]</scope>
    <source>
        <strain evidence="6 7">DSM 45622</strain>
    </source>
</reference>
<dbReference type="SMART" id="SM00382">
    <property type="entry name" value="AAA"/>
    <property type="match status" value="1"/>
</dbReference>
<comment type="similarity">
    <text evidence="1">Belongs to the Mg-chelatase subunits D/I family. ComM subfamily.</text>
</comment>
<dbReference type="RefSeq" id="WP_130493175.1">
    <property type="nucleotide sequence ID" value="NZ_SGXD01000003.1"/>
</dbReference>
<dbReference type="InterPro" id="IPR001208">
    <property type="entry name" value="MCM_dom"/>
</dbReference>
<feature type="region of interest" description="Disordered" evidence="4">
    <location>
        <begin position="174"/>
        <end position="204"/>
    </location>
</feature>
<dbReference type="SUPFAM" id="SSF54211">
    <property type="entry name" value="Ribosomal protein S5 domain 2-like"/>
    <property type="match status" value="1"/>
</dbReference>
<evidence type="ECO:0000313" key="6">
    <source>
        <dbReference type="EMBL" id="RZS86980.1"/>
    </source>
</evidence>
<evidence type="ECO:0000256" key="4">
    <source>
        <dbReference type="SAM" id="MobiDB-lite"/>
    </source>
</evidence>
<evidence type="ECO:0000256" key="2">
    <source>
        <dbReference type="ARBA" id="ARBA00022741"/>
    </source>
</evidence>
<keyword evidence="2" id="KW-0547">Nucleotide-binding</keyword>
<dbReference type="OrthoDB" id="9813147at2"/>
<keyword evidence="7" id="KW-1185">Reference proteome</keyword>
<sequence>MPLGRTTAVALVGVEGALVDVEAHLAPGLPAFVLVGLPDTALSEARDRVRAAVANSGERWPGVRITVGLAPASLPKRGSGFDLAIATAVLLAAGDPDRTALDPALLERTVLLAELGLDGRLHPVRGVLPAVAAAARSGVTRVVCAEGNAAEAALVPGVSVRGLRSLRQVTALLRHEPLPEEPDPPVRAGGGEPAPAGPPPDLADVLGQHQARHALEVAAAGGHALHLTGPPGTGKTMLAERLPGLLPELSTEQALEVTALHSLAGILDPDVPLVTRPPFQAPHHSASTAAVVGGGSGVPRPGAVSLAHRGVLFLDEAPEFAAPVLDALRQPLESGRVVLARAAGTARYPARCTLVLASNPCPCGLATGRALECTCSSLARRRYAARLSGPLLDRVDLRVDVVPPLGALDVGESTAAVGARVTAARERSAGRLAGTPWRTNAEVPGRELRARWRVADDRLVRSAVESGALSLRGADRALRVSWTLADLAGRDRPSGDDVALALALRLAGTSGRAA</sequence>